<dbReference type="EnsemblProtists" id="EOD38843">
    <property type="protein sequence ID" value="EOD38843"/>
    <property type="gene ID" value="EMIHUDRAFT_122156"/>
</dbReference>
<reference evidence="10" key="1">
    <citation type="journal article" date="2013" name="Nature">
        <title>Pan genome of the phytoplankton Emiliania underpins its global distribution.</title>
        <authorList>
            <person name="Read B.A."/>
            <person name="Kegel J."/>
            <person name="Klute M.J."/>
            <person name="Kuo A."/>
            <person name="Lefebvre S.C."/>
            <person name="Maumus F."/>
            <person name="Mayer C."/>
            <person name="Miller J."/>
            <person name="Monier A."/>
            <person name="Salamov A."/>
            <person name="Young J."/>
            <person name="Aguilar M."/>
            <person name="Claverie J.M."/>
            <person name="Frickenhaus S."/>
            <person name="Gonzalez K."/>
            <person name="Herman E.K."/>
            <person name="Lin Y.C."/>
            <person name="Napier J."/>
            <person name="Ogata H."/>
            <person name="Sarno A.F."/>
            <person name="Shmutz J."/>
            <person name="Schroeder D."/>
            <person name="de Vargas C."/>
            <person name="Verret F."/>
            <person name="von Dassow P."/>
            <person name="Valentin K."/>
            <person name="Van de Peer Y."/>
            <person name="Wheeler G."/>
            <person name="Dacks J.B."/>
            <person name="Delwiche C.F."/>
            <person name="Dyhrman S.T."/>
            <person name="Glockner G."/>
            <person name="John U."/>
            <person name="Richards T."/>
            <person name="Worden A.Z."/>
            <person name="Zhang X."/>
            <person name="Grigoriev I.V."/>
            <person name="Allen A.E."/>
            <person name="Bidle K."/>
            <person name="Borodovsky M."/>
            <person name="Bowler C."/>
            <person name="Brownlee C."/>
            <person name="Cock J.M."/>
            <person name="Elias M."/>
            <person name="Gladyshev V.N."/>
            <person name="Groth M."/>
            <person name="Guda C."/>
            <person name="Hadaegh A."/>
            <person name="Iglesias-Rodriguez M.D."/>
            <person name="Jenkins J."/>
            <person name="Jones B.M."/>
            <person name="Lawson T."/>
            <person name="Leese F."/>
            <person name="Lindquist E."/>
            <person name="Lobanov A."/>
            <person name="Lomsadze A."/>
            <person name="Malik S.B."/>
            <person name="Marsh M.E."/>
            <person name="Mackinder L."/>
            <person name="Mock T."/>
            <person name="Mueller-Roeber B."/>
            <person name="Pagarete A."/>
            <person name="Parker M."/>
            <person name="Probert I."/>
            <person name="Quesneville H."/>
            <person name="Raines C."/>
            <person name="Rensing S.A."/>
            <person name="Riano-Pachon D.M."/>
            <person name="Richier S."/>
            <person name="Rokitta S."/>
            <person name="Shiraiwa Y."/>
            <person name="Soanes D.M."/>
            <person name="van der Giezen M."/>
            <person name="Wahlund T.M."/>
            <person name="Williams B."/>
            <person name="Wilson W."/>
            <person name="Wolfe G."/>
            <person name="Wurch L.L."/>
        </authorList>
    </citation>
    <scope>NUCLEOTIDE SEQUENCE</scope>
</reference>
<comment type="catalytic activity">
    <reaction evidence="5">
        <text>guanosine(9) in tRNA + S-adenosyl-L-methionine = N(1)-methylguanosine(9) in tRNA + S-adenosyl-L-homocysteine + H(+)</text>
        <dbReference type="Rhea" id="RHEA:43156"/>
        <dbReference type="Rhea" id="RHEA-COMP:10367"/>
        <dbReference type="Rhea" id="RHEA-COMP:10368"/>
        <dbReference type="ChEBI" id="CHEBI:15378"/>
        <dbReference type="ChEBI" id="CHEBI:57856"/>
        <dbReference type="ChEBI" id="CHEBI:59789"/>
        <dbReference type="ChEBI" id="CHEBI:73542"/>
        <dbReference type="ChEBI" id="CHEBI:74269"/>
        <dbReference type="EC" id="2.1.1.221"/>
    </reaction>
</comment>
<evidence type="ECO:0000256" key="6">
    <source>
        <dbReference type="SAM" id="Coils"/>
    </source>
</evidence>
<keyword evidence="2" id="KW-0489">Methyltransferase</keyword>
<keyword evidence="10" id="KW-1185">Reference proteome</keyword>
<dbReference type="GeneID" id="17284113"/>
<dbReference type="EC" id="2.1.1.221" evidence="1"/>
<feature type="compositionally biased region" description="Low complexity" evidence="7">
    <location>
        <begin position="307"/>
        <end position="350"/>
    </location>
</feature>
<organism evidence="9 10">
    <name type="scientific">Emiliania huxleyi (strain CCMP1516)</name>
    <dbReference type="NCBI Taxonomy" id="280463"/>
    <lineage>
        <taxon>Eukaryota</taxon>
        <taxon>Haptista</taxon>
        <taxon>Haptophyta</taxon>
        <taxon>Prymnesiophyceae</taxon>
        <taxon>Isochrysidales</taxon>
        <taxon>Noelaerhabdaceae</taxon>
        <taxon>Emiliania</taxon>
    </lineage>
</organism>
<dbReference type="STRING" id="2903.R1DTR3"/>
<evidence type="ECO:0000313" key="10">
    <source>
        <dbReference type="Proteomes" id="UP000013827"/>
    </source>
</evidence>
<dbReference type="PROSITE" id="PS51675">
    <property type="entry name" value="SAM_MT_TRM10"/>
    <property type="match status" value="1"/>
</dbReference>
<evidence type="ECO:0000259" key="8">
    <source>
        <dbReference type="PROSITE" id="PS51675"/>
    </source>
</evidence>
<feature type="region of interest" description="Disordered" evidence="7">
    <location>
        <begin position="41"/>
        <end position="68"/>
    </location>
</feature>
<dbReference type="RefSeq" id="XP_005791272.1">
    <property type="nucleotide sequence ID" value="XM_005791215.1"/>
</dbReference>
<dbReference type="Proteomes" id="UP000013827">
    <property type="component" value="Unassembled WGS sequence"/>
</dbReference>
<feature type="compositionally biased region" description="Acidic residues" evidence="7">
    <location>
        <begin position="358"/>
        <end position="380"/>
    </location>
</feature>
<name>A0A0D3KSV8_EMIH1</name>
<evidence type="ECO:0000313" key="9">
    <source>
        <dbReference type="EnsemblProtists" id="EOD38843"/>
    </source>
</evidence>
<evidence type="ECO:0000256" key="1">
    <source>
        <dbReference type="ARBA" id="ARBA00012797"/>
    </source>
</evidence>
<feature type="compositionally biased region" description="Gly residues" evidence="7">
    <location>
        <begin position="381"/>
        <end position="390"/>
    </location>
</feature>
<dbReference type="Gene3D" id="3.40.1280.30">
    <property type="match status" value="1"/>
</dbReference>
<dbReference type="HOGENOM" id="CLU_699154_0_0_1"/>
<feature type="compositionally biased region" description="Basic and acidic residues" evidence="7">
    <location>
        <begin position="41"/>
        <end position="53"/>
    </location>
</feature>
<accession>A0A0D3KSV8</accession>
<dbReference type="InterPro" id="IPR007356">
    <property type="entry name" value="tRNA_m1G_MeTrfase_euk"/>
</dbReference>
<dbReference type="GO" id="GO:0002939">
    <property type="term" value="P:tRNA N1-guanine methylation"/>
    <property type="evidence" value="ECO:0007669"/>
    <property type="project" value="TreeGrafter"/>
</dbReference>
<evidence type="ECO:0000256" key="2">
    <source>
        <dbReference type="ARBA" id="ARBA00022603"/>
    </source>
</evidence>
<dbReference type="eggNOG" id="KOG2967">
    <property type="taxonomic scope" value="Eukaryota"/>
</dbReference>
<evidence type="ECO:0000256" key="5">
    <source>
        <dbReference type="ARBA" id="ARBA00048434"/>
    </source>
</evidence>
<dbReference type="PANTHER" id="PTHR13563:SF13">
    <property type="entry name" value="TRNA METHYLTRANSFERASE 10 HOMOLOG A"/>
    <property type="match status" value="1"/>
</dbReference>
<protein>
    <recommendedName>
        <fullName evidence="1">tRNA (guanine(9)-N(1))-methyltransferase</fullName>
        <ecNumber evidence="1">2.1.1.221</ecNumber>
    </recommendedName>
</protein>
<dbReference type="PaxDb" id="2903-EOD38843"/>
<sequence length="396" mass="42610">MFFHGGMESPAVPRYAPPPGFVRKTKAEKRELKAAKMRELRGEWRRREREGRRKQVAQRAAERGAMLERMSEEERADFWRAERAEKERLEQEKREQNERLDAALSDGVRVVVDLSYGATMNLKEQRSLARQLGRCWGANRRAPAPVALHLASMQRCPAPCLPQDGDHKRWKVRLLDEDLEHHFSPSDLVFLSPDADEALTCVDKSKVYVIGGLVDVSVQKRSSLTRARELGATAVRLPLREHVADVANRRQPLTLPAVLEMLLHVNATGDWLAAIEAALPARNHTRPPELSRSGRRKGKRARLEAQASGAEASGPSSSGPSSSGPSSSGAAEGAAAEGAAAEGLSGAAREGGSREGDSGEGDSGEGGDSSSDDSSGEDGGAEGASEGAGEGRACQA</sequence>
<dbReference type="GO" id="GO:0052905">
    <property type="term" value="F:tRNA (guanosine(9)-N1)-methyltransferase activity"/>
    <property type="evidence" value="ECO:0007669"/>
    <property type="project" value="UniProtKB-EC"/>
</dbReference>
<feature type="domain" description="SAM-dependent MTase TRM10-type" evidence="8">
    <location>
        <begin position="96"/>
        <end position="286"/>
    </location>
</feature>
<keyword evidence="6" id="KW-0175">Coiled coil</keyword>
<evidence type="ECO:0000256" key="4">
    <source>
        <dbReference type="ARBA" id="ARBA00022691"/>
    </source>
</evidence>
<dbReference type="CDD" id="cd18089">
    <property type="entry name" value="SPOUT_Trm10-like"/>
    <property type="match status" value="1"/>
</dbReference>
<dbReference type="PANTHER" id="PTHR13563">
    <property type="entry name" value="TRNA (GUANINE-9-) METHYLTRANSFERASE"/>
    <property type="match status" value="1"/>
</dbReference>
<evidence type="ECO:0000256" key="3">
    <source>
        <dbReference type="ARBA" id="ARBA00022679"/>
    </source>
</evidence>
<dbReference type="InterPro" id="IPR038459">
    <property type="entry name" value="MT_TRM10-typ_sf"/>
</dbReference>
<dbReference type="AlphaFoldDB" id="A0A0D3KSV8"/>
<evidence type="ECO:0000256" key="7">
    <source>
        <dbReference type="SAM" id="MobiDB-lite"/>
    </source>
</evidence>
<keyword evidence="4" id="KW-0949">S-adenosyl-L-methionine</keyword>
<proteinExistence type="predicted"/>
<dbReference type="InterPro" id="IPR028564">
    <property type="entry name" value="MT_TRM10-typ"/>
</dbReference>
<dbReference type="GO" id="GO:0000049">
    <property type="term" value="F:tRNA binding"/>
    <property type="evidence" value="ECO:0007669"/>
    <property type="project" value="TreeGrafter"/>
</dbReference>
<reference evidence="9" key="2">
    <citation type="submission" date="2024-10" db="UniProtKB">
        <authorList>
            <consortium name="EnsemblProtists"/>
        </authorList>
    </citation>
    <scope>IDENTIFICATION</scope>
</reference>
<keyword evidence="3" id="KW-0808">Transferase</keyword>
<feature type="region of interest" description="Disordered" evidence="7">
    <location>
        <begin position="283"/>
        <end position="396"/>
    </location>
</feature>
<dbReference type="KEGG" id="ehx:EMIHUDRAFT_122156"/>
<feature type="coiled-coil region" evidence="6">
    <location>
        <begin position="79"/>
        <end position="106"/>
    </location>
</feature>
<dbReference type="GO" id="GO:0005634">
    <property type="term" value="C:nucleus"/>
    <property type="evidence" value="ECO:0007669"/>
    <property type="project" value="TreeGrafter"/>
</dbReference>
<feature type="region of interest" description="Disordered" evidence="7">
    <location>
        <begin position="1"/>
        <end position="29"/>
    </location>
</feature>